<dbReference type="CDD" id="cd06439">
    <property type="entry name" value="CESA_like_1"/>
    <property type="match status" value="1"/>
</dbReference>
<dbReference type="RefSeq" id="WP_061477376.1">
    <property type="nucleotide sequence ID" value="NZ_JMGO02000017.1"/>
</dbReference>
<dbReference type="Proteomes" id="UP000078435">
    <property type="component" value="Unassembled WGS sequence"/>
</dbReference>
<evidence type="ECO:0000256" key="3">
    <source>
        <dbReference type="ARBA" id="ARBA00022679"/>
    </source>
</evidence>
<gene>
    <name evidence="6" type="ORF">LCR_03405</name>
</gene>
<keyword evidence="4" id="KW-0812">Transmembrane</keyword>
<name>A0A175VDB2_AEREN</name>
<keyword evidence="3 6" id="KW-0808">Transferase</keyword>
<evidence type="ECO:0000313" key="6">
    <source>
        <dbReference type="EMBL" id="KXU78645.1"/>
    </source>
</evidence>
<feature type="transmembrane region" description="Helical" evidence="4">
    <location>
        <begin position="310"/>
        <end position="328"/>
    </location>
</feature>
<dbReference type="InterPro" id="IPR029044">
    <property type="entry name" value="Nucleotide-diphossugar_trans"/>
</dbReference>
<dbReference type="GO" id="GO:0016757">
    <property type="term" value="F:glycosyltransferase activity"/>
    <property type="evidence" value="ECO:0007669"/>
    <property type="project" value="UniProtKB-KW"/>
</dbReference>
<dbReference type="PANTHER" id="PTHR43630">
    <property type="entry name" value="POLY-BETA-1,6-N-ACETYL-D-GLUCOSAMINE SYNTHASE"/>
    <property type="match status" value="1"/>
</dbReference>
<comment type="caution">
    <text evidence="6">The sequence shown here is derived from an EMBL/GenBank/DDBJ whole genome shotgun (WGS) entry which is preliminary data.</text>
</comment>
<protein>
    <submittedName>
        <fullName evidence="6">Glycosyl transferase</fullName>
    </submittedName>
</protein>
<keyword evidence="4" id="KW-0472">Membrane</keyword>
<feature type="transmembrane region" description="Helical" evidence="4">
    <location>
        <begin position="6"/>
        <end position="26"/>
    </location>
</feature>
<dbReference type="InterPro" id="IPR001173">
    <property type="entry name" value="Glyco_trans_2-like"/>
</dbReference>
<dbReference type="OrthoDB" id="9766971at2"/>
<comment type="similarity">
    <text evidence="1">Belongs to the glycosyltransferase 2 family.</text>
</comment>
<dbReference type="Gene3D" id="3.90.550.10">
    <property type="entry name" value="Spore Coat Polysaccharide Biosynthesis Protein SpsA, Chain A"/>
    <property type="match status" value="1"/>
</dbReference>
<evidence type="ECO:0000256" key="1">
    <source>
        <dbReference type="ARBA" id="ARBA00006739"/>
    </source>
</evidence>
<sequence length="397" mass="44364">MEWIMIVFWLCAALVVYHHVGYPLLLKYFGKRVRAQLHQPAPRQRGFREEAGDVQLPTITLVMPIYNEAATLAAKLQNLASLDYPADRLAVHLHFDGCTDDSYPIALCQLGDPALQQLQIQLFDHPRNRGKVAVLNEAMARVESDLVALTDVSALLPIDSLLLAAAHFQDPEVGVVGEAYRFWQPGSQGEESYWHYQSQIKLCESALGSMLGAHGAFYVMRRDCLAPLPSDTINDDFILPMQAIAKGYKAVYDNRCAALELEVSDALLESKRRQRIGAGNTQQLLRLLPLLHPKFGWVAFNFASGKGLRVLMPLCLTLLWLCAIPLAINSPLFVALLAGQLLGYALVMLIQLTPMHNWPGLFRKIHYLVLGHWYNGIGTLRYGLRMLARPTAQERAA</sequence>
<keyword evidence="4" id="KW-1133">Transmembrane helix</keyword>
<dbReference type="AlphaFoldDB" id="A0A175VDB2"/>
<dbReference type="STRING" id="29489.VL01_05665"/>
<proteinExistence type="inferred from homology"/>
<dbReference type="EMBL" id="JMGO02000017">
    <property type="protein sequence ID" value="KXU78645.1"/>
    <property type="molecule type" value="Genomic_DNA"/>
</dbReference>
<reference evidence="6 7" key="1">
    <citation type="submission" date="2016-02" db="EMBL/GenBank/DDBJ databases">
        <title>Draft genome sequence of Aeromonas trota strain 1999lcr isolated from cerebrospinal fluid (CSF).</title>
        <authorList>
            <person name="Dallagassa C.B."/>
            <person name="Prediger K.C."/>
            <person name="Weiss V.A."/>
            <person name="Assis F.E."/>
            <person name="Baura V."/>
            <person name="Cruz L.M."/>
            <person name="Souza E.M."/>
            <person name="Pedrosa F.O."/>
            <person name="Fadel-Picheth C.M."/>
        </authorList>
    </citation>
    <scope>NUCLEOTIDE SEQUENCE [LARGE SCALE GENOMIC DNA]</scope>
    <source>
        <strain evidence="6 7">1999lcr</strain>
    </source>
</reference>
<dbReference type="PANTHER" id="PTHR43630:SF1">
    <property type="entry name" value="POLY-BETA-1,6-N-ACETYL-D-GLUCOSAMINE SYNTHASE"/>
    <property type="match status" value="1"/>
</dbReference>
<accession>A0A175VDB2</accession>
<feature type="domain" description="Glycosyltransferase 2-like" evidence="5">
    <location>
        <begin position="61"/>
        <end position="222"/>
    </location>
</feature>
<dbReference type="SUPFAM" id="SSF53448">
    <property type="entry name" value="Nucleotide-diphospho-sugar transferases"/>
    <property type="match status" value="1"/>
</dbReference>
<evidence type="ECO:0000256" key="2">
    <source>
        <dbReference type="ARBA" id="ARBA00022676"/>
    </source>
</evidence>
<keyword evidence="2" id="KW-0328">Glycosyltransferase</keyword>
<evidence type="ECO:0000259" key="5">
    <source>
        <dbReference type="Pfam" id="PF00535"/>
    </source>
</evidence>
<evidence type="ECO:0000313" key="7">
    <source>
        <dbReference type="Proteomes" id="UP000078435"/>
    </source>
</evidence>
<dbReference type="Pfam" id="PF00535">
    <property type="entry name" value="Glycos_transf_2"/>
    <property type="match status" value="1"/>
</dbReference>
<evidence type="ECO:0000256" key="4">
    <source>
        <dbReference type="SAM" id="Phobius"/>
    </source>
</evidence>
<organism evidence="6 7">
    <name type="scientific">Aeromonas enteropelogenes</name>
    <name type="common">Aeromonas trota</name>
    <dbReference type="NCBI Taxonomy" id="29489"/>
    <lineage>
        <taxon>Bacteria</taxon>
        <taxon>Pseudomonadati</taxon>
        <taxon>Pseudomonadota</taxon>
        <taxon>Gammaproteobacteria</taxon>
        <taxon>Aeromonadales</taxon>
        <taxon>Aeromonadaceae</taxon>
        <taxon>Aeromonas</taxon>
    </lineage>
</organism>